<dbReference type="NCBIfam" id="TIGR00182">
    <property type="entry name" value="plsX"/>
    <property type="match status" value="1"/>
</dbReference>
<dbReference type="Pfam" id="PF02504">
    <property type="entry name" value="FA_synthesis"/>
    <property type="match status" value="1"/>
</dbReference>
<dbReference type="SUPFAM" id="SSF53659">
    <property type="entry name" value="Isocitrate/Isopropylmalate dehydrogenase-like"/>
    <property type="match status" value="1"/>
</dbReference>
<dbReference type="GeneID" id="94687260"/>
<dbReference type="GO" id="GO:0043811">
    <property type="term" value="F:phosphate:acyl-[acyl carrier protein] acyltransferase activity"/>
    <property type="evidence" value="ECO:0007669"/>
    <property type="project" value="UniProtKB-UniRule"/>
</dbReference>
<dbReference type="RefSeq" id="WP_022994610.1">
    <property type="nucleotide sequence ID" value="NZ_CBDDTQ010000005.1"/>
</dbReference>
<dbReference type="Gene3D" id="3.40.718.10">
    <property type="entry name" value="Isopropylmalate Dehydrogenase"/>
    <property type="match status" value="1"/>
</dbReference>
<organism evidence="11 12">
    <name type="scientific">Alloalcanivorax xenomutans</name>
    <dbReference type="NCBI Taxonomy" id="1094342"/>
    <lineage>
        <taxon>Bacteria</taxon>
        <taxon>Pseudomonadati</taxon>
        <taxon>Pseudomonadota</taxon>
        <taxon>Gammaproteobacteria</taxon>
        <taxon>Oceanospirillales</taxon>
        <taxon>Alcanivoracaceae</taxon>
        <taxon>Alloalcanivorax</taxon>
    </lineage>
</organism>
<comment type="subcellular location">
    <subcellularLocation>
        <location evidence="10">Cytoplasm</location>
    </subcellularLocation>
    <text evidence="10">Associated with the membrane possibly through PlsY.</text>
</comment>
<evidence type="ECO:0000256" key="8">
    <source>
        <dbReference type="ARBA" id="ARBA00024069"/>
    </source>
</evidence>
<dbReference type="EC" id="2.3.1.274" evidence="8 10"/>
<accession>A0A9Q3W4L2</accession>
<evidence type="ECO:0000256" key="1">
    <source>
        <dbReference type="ARBA" id="ARBA00001232"/>
    </source>
</evidence>
<dbReference type="PANTHER" id="PTHR30100">
    <property type="entry name" value="FATTY ACID/PHOSPHOLIPID SYNTHESIS PROTEIN PLSX"/>
    <property type="match status" value="1"/>
</dbReference>
<evidence type="ECO:0000256" key="2">
    <source>
        <dbReference type="ARBA" id="ARBA00022490"/>
    </source>
</evidence>
<evidence type="ECO:0000256" key="9">
    <source>
        <dbReference type="ARBA" id="ARBA00046608"/>
    </source>
</evidence>
<dbReference type="InterPro" id="IPR012281">
    <property type="entry name" value="Phospholipid_synth_PlsX-like"/>
</dbReference>
<comment type="similarity">
    <text evidence="10">Belongs to the PlsX family.</text>
</comment>
<dbReference type="KEGG" id="axe:P40_13205"/>
<evidence type="ECO:0000256" key="6">
    <source>
        <dbReference type="ARBA" id="ARBA00023209"/>
    </source>
</evidence>
<dbReference type="PANTHER" id="PTHR30100:SF1">
    <property type="entry name" value="PHOSPHATE ACYLTRANSFERASE"/>
    <property type="match status" value="1"/>
</dbReference>
<keyword evidence="11" id="KW-0012">Acyltransferase</keyword>
<dbReference type="Proteomes" id="UP001107961">
    <property type="component" value="Unassembled WGS sequence"/>
</dbReference>
<dbReference type="AlphaFoldDB" id="A0A9Q3W4L2"/>
<dbReference type="HAMAP" id="MF_00019">
    <property type="entry name" value="PlsX"/>
    <property type="match status" value="1"/>
</dbReference>
<keyword evidence="4 10" id="KW-0808">Transferase</keyword>
<keyword evidence="7 10" id="KW-1208">Phospholipid metabolism</keyword>
<dbReference type="GO" id="GO:0005737">
    <property type="term" value="C:cytoplasm"/>
    <property type="evidence" value="ECO:0007669"/>
    <property type="project" value="UniProtKB-SubCell"/>
</dbReference>
<keyword evidence="2 10" id="KW-0963">Cytoplasm</keyword>
<keyword evidence="5 10" id="KW-0443">Lipid metabolism</keyword>
<evidence type="ECO:0000256" key="5">
    <source>
        <dbReference type="ARBA" id="ARBA00023098"/>
    </source>
</evidence>
<comment type="subunit">
    <text evidence="9 10">Homodimer. Probably interacts with PlsY.</text>
</comment>
<protein>
    <recommendedName>
        <fullName evidence="8 10">Phosphate acyltransferase</fullName>
        <ecNumber evidence="8 10">2.3.1.274</ecNumber>
    </recommendedName>
    <alternativeName>
        <fullName evidence="10">Acyl-ACP phosphotransacylase</fullName>
    </alternativeName>
    <alternativeName>
        <fullName evidence="10">Acyl-[acyl-carrier-protein]--phosphate acyltransferase</fullName>
    </alternativeName>
    <alternativeName>
        <fullName evidence="10">Phosphate-acyl-ACP acyltransferase</fullName>
    </alternativeName>
</protein>
<evidence type="ECO:0000313" key="11">
    <source>
        <dbReference type="EMBL" id="MCE7507968.1"/>
    </source>
</evidence>
<evidence type="ECO:0000256" key="7">
    <source>
        <dbReference type="ARBA" id="ARBA00023264"/>
    </source>
</evidence>
<keyword evidence="12" id="KW-1185">Reference proteome</keyword>
<comment type="caution">
    <text evidence="11">The sequence shown here is derived from an EMBL/GenBank/DDBJ whole genome shotgun (WGS) entry which is preliminary data.</text>
</comment>
<dbReference type="GO" id="GO:0008654">
    <property type="term" value="P:phospholipid biosynthetic process"/>
    <property type="evidence" value="ECO:0007669"/>
    <property type="project" value="UniProtKB-KW"/>
</dbReference>
<comment type="pathway">
    <text evidence="10">Lipid metabolism; phospholipid metabolism.</text>
</comment>
<sequence>MSDVTLAVDAMGGDHGVPVTVPAVGRVLSRHSSLHIILVGNPDVLAPALAKAGLEGHARVSIEPASEVVAMDDPVAVALRQKKDSSMRVAINLVKEGRAQAAVSAGNTGALMAVSRFVLKTLPGIDRPAICTAIPSAKGHCHMLDLGANVDSQPEHLLQFAQMGQAVVRAVDGLSQPRVALLNIGEEDIKGNEQIKEAAALMQAAEDLNYVGFVEGNGIFLGDVDVVVCDGFVGNVSLKTMEGVATMIGGMIREEIGRSWWRKLSGLFSLPVLNGLKRRMDPERYNGASLVGLNGVVVKSHGGTGEAGFTSALEVALLEARRNVPALIRDAVAPLVRASEQPAS</sequence>
<evidence type="ECO:0000313" key="12">
    <source>
        <dbReference type="Proteomes" id="UP001107961"/>
    </source>
</evidence>
<keyword evidence="6 10" id="KW-0594">Phospholipid biosynthesis</keyword>
<comment type="catalytic activity">
    <reaction evidence="1 10">
        <text>a fatty acyl-[ACP] + phosphate = an acyl phosphate + holo-[ACP]</text>
        <dbReference type="Rhea" id="RHEA:42292"/>
        <dbReference type="Rhea" id="RHEA-COMP:9685"/>
        <dbReference type="Rhea" id="RHEA-COMP:14125"/>
        <dbReference type="ChEBI" id="CHEBI:43474"/>
        <dbReference type="ChEBI" id="CHEBI:59918"/>
        <dbReference type="ChEBI" id="CHEBI:64479"/>
        <dbReference type="ChEBI" id="CHEBI:138651"/>
        <dbReference type="EC" id="2.3.1.274"/>
    </reaction>
</comment>
<dbReference type="PIRSF" id="PIRSF002465">
    <property type="entry name" value="Phsphlp_syn_PlsX"/>
    <property type="match status" value="1"/>
</dbReference>
<name>A0A9Q3W4L2_9GAMM</name>
<keyword evidence="3 10" id="KW-0444">Lipid biosynthesis</keyword>
<comment type="function">
    <text evidence="10">Catalyzes the reversible formation of acyl-phosphate (acyl-PO(4)) from acyl-[acyl-carrier-protein] (acyl-ACP). This enzyme utilizes acyl-ACP as fatty acyl donor, but not acyl-CoA.</text>
</comment>
<dbReference type="InterPro" id="IPR003664">
    <property type="entry name" value="FA_synthesis"/>
</dbReference>
<evidence type="ECO:0000256" key="4">
    <source>
        <dbReference type="ARBA" id="ARBA00022679"/>
    </source>
</evidence>
<reference evidence="11" key="1">
    <citation type="submission" date="2022-01" db="EMBL/GenBank/DDBJ databases">
        <authorList>
            <person name="Karlyshev A.V."/>
            <person name="Jaspars M."/>
        </authorList>
    </citation>
    <scope>NUCLEOTIDE SEQUENCE</scope>
    <source>
        <strain evidence="11">AGSA3-2</strain>
    </source>
</reference>
<proteinExistence type="inferred from homology"/>
<evidence type="ECO:0000256" key="10">
    <source>
        <dbReference type="HAMAP-Rule" id="MF_00019"/>
    </source>
</evidence>
<dbReference type="EMBL" id="JAJVKT010000004">
    <property type="protein sequence ID" value="MCE7507968.1"/>
    <property type="molecule type" value="Genomic_DNA"/>
</dbReference>
<gene>
    <name evidence="10 11" type="primary">plsX</name>
    <name evidence="11" type="ORF">LZG35_04920</name>
</gene>
<dbReference type="GO" id="GO:0006633">
    <property type="term" value="P:fatty acid biosynthetic process"/>
    <property type="evidence" value="ECO:0007669"/>
    <property type="project" value="UniProtKB-UniRule"/>
</dbReference>
<evidence type="ECO:0000256" key="3">
    <source>
        <dbReference type="ARBA" id="ARBA00022516"/>
    </source>
</evidence>